<proteinExistence type="predicted"/>
<dbReference type="AlphaFoldDB" id="S1NSY8"/>
<dbReference type="Proteomes" id="UP000014113">
    <property type="component" value="Unassembled WGS sequence"/>
</dbReference>
<keyword evidence="1" id="KW-0812">Transmembrane</keyword>
<feature type="transmembrane region" description="Helical" evidence="1">
    <location>
        <begin position="12"/>
        <end position="33"/>
    </location>
</feature>
<accession>S1NSY8</accession>
<gene>
    <name evidence="2" type="ORF">I568_01446</name>
</gene>
<reference evidence="2 3" key="1">
    <citation type="submission" date="2013-03" db="EMBL/GenBank/DDBJ databases">
        <title>The Genome Sequence of Enterococcus columbae ATCC_51263 (PacBio/Illumina hybrid assembly).</title>
        <authorList>
            <consortium name="The Broad Institute Genomics Platform"/>
            <consortium name="The Broad Institute Genome Sequencing Center for Infectious Disease"/>
            <person name="Earl A."/>
            <person name="Russ C."/>
            <person name="Gilmore M."/>
            <person name="Surin D."/>
            <person name="Walker B."/>
            <person name="Young S."/>
            <person name="Zeng Q."/>
            <person name="Gargeya S."/>
            <person name="Fitzgerald M."/>
            <person name="Haas B."/>
            <person name="Abouelleil A."/>
            <person name="Allen A.W."/>
            <person name="Alvarado L."/>
            <person name="Arachchi H.M."/>
            <person name="Berlin A.M."/>
            <person name="Chapman S.B."/>
            <person name="Gainer-Dewar J."/>
            <person name="Goldberg J."/>
            <person name="Griggs A."/>
            <person name="Gujja S."/>
            <person name="Hansen M."/>
            <person name="Howarth C."/>
            <person name="Imamovic A."/>
            <person name="Ireland A."/>
            <person name="Larimer J."/>
            <person name="McCowan C."/>
            <person name="Murphy C."/>
            <person name="Pearson M."/>
            <person name="Poon T.W."/>
            <person name="Priest M."/>
            <person name="Roberts A."/>
            <person name="Saif S."/>
            <person name="Shea T."/>
            <person name="Sisk P."/>
            <person name="Sykes S."/>
            <person name="Wortman J."/>
            <person name="Nusbaum C."/>
            <person name="Birren B."/>
        </authorList>
    </citation>
    <scope>NUCLEOTIDE SEQUENCE [LARGE SCALE GENOMIC DNA]</scope>
    <source>
        <strain evidence="2 3">ATCC 51263</strain>
    </source>
</reference>
<comment type="caution">
    <text evidence="2">The sequence shown here is derived from an EMBL/GenBank/DDBJ whole genome shotgun (WGS) entry which is preliminary data.</text>
</comment>
<keyword evidence="1" id="KW-1133">Transmembrane helix</keyword>
<keyword evidence="1" id="KW-0472">Membrane</keyword>
<protein>
    <submittedName>
        <fullName evidence="2">Uncharacterized protein</fullName>
    </submittedName>
</protein>
<name>S1NSY8_9ENTE</name>
<dbReference type="EMBL" id="ASWJ01000006">
    <property type="protein sequence ID" value="EOW83999.1"/>
    <property type="molecule type" value="Genomic_DNA"/>
</dbReference>
<feature type="transmembrane region" description="Helical" evidence="1">
    <location>
        <begin position="274"/>
        <end position="293"/>
    </location>
</feature>
<evidence type="ECO:0000313" key="3">
    <source>
        <dbReference type="Proteomes" id="UP000014113"/>
    </source>
</evidence>
<evidence type="ECO:0000313" key="2">
    <source>
        <dbReference type="EMBL" id="EOW83999.1"/>
    </source>
</evidence>
<dbReference type="PATRIC" id="fig|1121865.3.peg.1746"/>
<sequence>MKQSTISLRRSVIFGLLIVAFIPLTFLGISSYLTNLSIIQQFQKEQQINYAKSTLNLTNEFLYANEKKITLLANQLKILPVSKIDSYLSKHFIEENNDDDIVVVNDKNVFSSKTLAKEKQSWLMKNFKKNQDLLDKQKFTIQKSPWQSLHQPMFVMSTKVRLQDQNERLIQLFFSTANLEKHVEALNSELVDKKAIYLTSGESLFDQQAPKEKEMGLINQIATYHQSSGTIKGNKNDNFASMYYQKSNTYPFFVMAYTNKQVIRSMLSQKISQLLIMMSLSLLLTIILAWFIAKIFEDSLNKIKATFLEASHGQFELITTEKKRFNFWEIFRRQLRINEQVYEIREVSSAYHYMLAEFACFHSDITKQIDILNQRFANSQKLYYEINDAVDALLYQAFQDKTILNQQSLLVKIDNQSKDELTKELIIQKQILDEMQQNQVDLVKKIEFLQLIKDSYTKEMTTIYESFVRMYISLNEFNDHQLTN</sequence>
<evidence type="ECO:0000256" key="1">
    <source>
        <dbReference type="SAM" id="Phobius"/>
    </source>
</evidence>
<keyword evidence="3" id="KW-1185">Reference proteome</keyword>
<dbReference type="RefSeq" id="WP_016183912.1">
    <property type="nucleotide sequence ID" value="NZ_JXKI01000003.1"/>
</dbReference>
<organism evidence="2 3">
    <name type="scientific">Enterococcus columbae DSM 7374 = ATCC 51263</name>
    <dbReference type="NCBI Taxonomy" id="1121865"/>
    <lineage>
        <taxon>Bacteria</taxon>
        <taxon>Bacillati</taxon>
        <taxon>Bacillota</taxon>
        <taxon>Bacilli</taxon>
        <taxon>Lactobacillales</taxon>
        <taxon>Enterococcaceae</taxon>
        <taxon>Enterococcus</taxon>
    </lineage>
</organism>